<dbReference type="GO" id="GO:0016787">
    <property type="term" value="F:hydrolase activity"/>
    <property type="evidence" value="ECO:0007669"/>
    <property type="project" value="UniProtKB-KW"/>
</dbReference>
<proteinExistence type="predicted"/>
<comment type="subcellular location">
    <subcellularLocation>
        <location evidence="1">Cell membrane</location>
        <topology evidence="1">Multi-pass membrane protein</topology>
    </subcellularLocation>
</comment>
<accession>A0ABW1ZCZ7</accession>
<evidence type="ECO:0000256" key="5">
    <source>
        <dbReference type="ARBA" id="ARBA00022801"/>
    </source>
</evidence>
<reference evidence="10" key="1">
    <citation type="journal article" date="2019" name="Int. J. Syst. Evol. Microbiol.">
        <title>The Global Catalogue of Microorganisms (GCM) 10K type strain sequencing project: providing services to taxonomists for standard genome sequencing and annotation.</title>
        <authorList>
            <consortium name="The Broad Institute Genomics Platform"/>
            <consortium name="The Broad Institute Genome Sequencing Center for Infectious Disease"/>
            <person name="Wu L."/>
            <person name="Ma J."/>
        </authorList>
    </citation>
    <scope>NUCLEOTIDE SEQUENCE [LARGE SCALE GENOMIC DNA]</scope>
    <source>
        <strain evidence="10">CGMCC 1.16026</strain>
    </source>
</reference>
<dbReference type="NCBIfam" id="TIGR04199">
    <property type="entry name" value="exosort_xrtJ"/>
    <property type="match status" value="1"/>
</dbReference>
<evidence type="ECO:0000256" key="6">
    <source>
        <dbReference type="ARBA" id="ARBA00022989"/>
    </source>
</evidence>
<gene>
    <name evidence="9" type="primary">xrtJ</name>
    <name evidence="9" type="ORF">ACFQBQ_13255</name>
</gene>
<keyword evidence="5 9" id="KW-0378">Hydrolase</keyword>
<keyword evidence="3" id="KW-0645">Protease</keyword>
<name>A0ABW1ZCZ7_9BACT</name>
<comment type="caution">
    <text evidence="9">The sequence shown here is derived from an EMBL/GenBank/DDBJ whole genome shotgun (WGS) entry which is preliminary data.</text>
</comment>
<keyword evidence="6 8" id="KW-1133">Transmembrane helix</keyword>
<dbReference type="EMBL" id="JBHSWI010000001">
    <property type="protein sequence ID" value="MFC6646537.1"/>
    <property type="molecule type" value="Genomic_DNA"/>
</dbReference>
<keyword evidence="4 8" id="KW-0812">Transmembrane</keyword>
<evidence type="ECO:0000256" key="4">
    <source>
        <dbReference type="ARBA" id="ARBA00022692"/>
    </source>
</evidence>
<dbReference type="RefSeq" id="WP_390235524.1">
    <property type="nucleotide sequence ID" value="NZ_JBHSWI010000001.1"/>
</dbReference>
<evidence type="ECO:0000256" key="7">
    <source>
        <dbReference type="ARBA" id="ARBA00023136"/>
    </source>
</evidence>
<sequence length="322" mass="36457">MHWLAFAPWRGFTIYPTARQLLLLWGNDDLKSMGAVVPLISMALILRVWRRLGWETEGSWWGFAMLAVTVALVYIQSQTLFVVMVNKHWLVQLPPFPVVAIAYTASMVLLFGGWRLLREAWFPVLFMGAVIPIPQSFTNLVDLPLQHASATVARGFAHLLGEQLTQDRLRLMFTPEYGMFIAPGCNGIRGAITLGMAALVVGYLYRFRWWVFAPVVAGAVLLGYLFNFLRLCLLVVYYKLTLQLPWFRCAPSRATTSLAACSSSARSLSSSLWRTSCAAIPPIRCRPSLISRFGARRMLARTSRALRWCWCWQRSSRATRST</sequence>
<evidence type="ECO:0000256" key="1">
    <source>
        <dbReference type="ARBA" id="ARBA00004651"/>
    </source>
</evidence>
<evidence type="ECO:0000256" key="2">
    <source>
        <dbReference type="ARBA" id="ARBA00022475"/>
    </source>
</evidence>
<keyword evidence="10" id="KW-1185">Reference proteome</keyword>
<dbReference type="NCBIfam" id="TIGR04178">
    <property type="entry name" value="exo_archaeo"/>
    <property type="match status" value="1"/>
</dbReference>
<evidence type="ECO:0000313" key="9">
    <source>
        <dbReference type="EMBL" id="MFC6646537.1"/>
    </source>
</evidence>
<organism evidence="9 10">
    <name type="scientific">Granulicella cerasi</name>
    <dbReference type="NCBI Taxonomy" id="741063"/>
    <lineage>
        <taxon>Bacteria</taxon>
        <taxon>Pseudomonadati</taxon>
        <taxon>Acidobacteriota</taxon>
        <taxon>Terriglobia</taxon>
        <taxon>Terriglobales</taxon>
        <taxon>Acidobacteriaceae</taxon>
        <taxon>Granulicella</taxon>
    </lineage>
</organism>
<evidence type="ECO:0000256" key="3">
    <source>
        <dbReference type="ARBA" id="ARBA00022670"/>
    </source>
</evidence>
<feature type="transmembrane region" description="Helical" evidence="8">
    <location>
        <begin position="96"/>
        <end position="117"/>
    </location>
</feature>
<dbReference type="EC" id="3.4.22.-" evidence="9"/>
<dbReference type="InterPro" id="IPR026392">
    <property type="entry name" value="Exo/Archaeosortase_dom"/>
</dbReference>
<keyword evidence="7 8" id="KW-0472">Membrane</keyword>
<feature type="transmembrane region" description="Helical" evidence="8">
    <location>
        <begin position="61"/>
        <end position="84"/>
    </location>
</feature>
<dbReference type="InterPro" id="IPR026478">
    <property type="entry name" value="Exosortase_J"/>
</dbReference>
<evidence type="ECO:0000313" key="10">
    <source>
        <dbReference type="Proteomes" id="UP001596391"/>
    </source>
</evidence>
<dbReference type="Proteomes" id="UP001596391">
    <property type="component" value="Unassembled WGS sequence"/>
</dbReference>
<dbReference type="Pfam" id="PF09721">
    <property type="entry name" value="Exosortase_EpsH"/>
    <property type="match status" value="1"/>
</dbReference>
<feature type="transmembrane region" description="Helical" evidence="8">
    <location>
        <begin position="177"/>
        <end position="205"/>
    </location>
</feature>
<feature type="transmembrane region" description="Helical" evidence="8">
    <location>
        <begin position="32"/>
        <end position="49"/>
    </location>
</feature>
<protein>
    <submittedName>
        <fullName evidence="9">Exosortase J</fullName>
        <ecNumber evidence="9">3.4.22.-</ecNumber>
    </submittedName>
</protein>
<keyword evidence="2" id="KW-1003">Cell membrane</keyword>
<feature type="transmembrane region" description="Helical" evidence="8">
    <location>
        <begin position="211"/>
        <end position="238"/>
    </location>
</feature>
<evidence type="ECO:0000256" key="8">
    <source>
        <dbReference type="SAM" id="Phobius"/>
    </source>
</evidence>
<dbReference type="InterPro" id="IPR019127">
    <property type="entry name" value="Exosortase"/>
</dbReference>